<dbReference type="PANTHER" id="PTHR17695:SF11">
    <property type="entry name" value="SMALL SUBUNIT PROCESSOME COMPONENT 20 HOMOLOG"/>
    <property type="match status" value="1"/>
</dbReference>
<dbReference type="AlphaFoldDB" id="A0A9W8IPN1"/>
<evidence type="ECO:0000313" key="1">
    <source>
        <dbReference type="EMBL" id="KAJ2865612.1"/>
    </source>
</evidence>
<dbReference type="InterPro" id="IPR052575">
    <property type="entry name" value="SSU_processome_comp_20"/>
</dbReference>
<reference evidence="1" key="1">
    <citation type="submission" date="2022-07" db="EMBL/GenBank/DDBJ databases">
        <title>Phylogenomic reconstructions and comparative analyses of Kickxellomycotina fungi.</title>
        <authorList>
            <person name="Reynolds N.K."/>
            <person name="Stajich J.E."/>
            <person name="Barry K."/>
            <person name="Grigoriev I.V."/>
            <person name="Crous P."/>
            <person name="Smith M.E."/>
        </authorList>
    </citation>
    <scope>NUCLEOTIDE SEQUENCE</scope>
    <source>
        <strain evidence="1">RSA 476</strain>
    </source>
</reference>
<comment type="caution">
    <text evidence="1">The sequence shown here is derived from an EMBL/GenBank/DDBJ whole genome shotgun (WGS) entry which is preliminary data.</text>
</comment>
<dbReference type="SUPFAM" id="SSF48371">
    <property type="entry name" value="ARM repeat"/>
    <property type="match status" value="1"/>
</dbReference>
<dbReference type="GO" id="GO:0030686">
    <property type="term" value="C:90S preribosome"/>
    <property type="evidence" value="ECO:0007669"/>
    <property type="project" value="TreeGrafter"/>
</dbReference>
<keyword evidence="2" id="KW-1185">Reference proteome</keyword>
<dbReference type="PANTHER" id="PTHR17695">
    <property type="entry name" value="SMALL SUBUNIT PROCESSOME COMPONENT 20 HOMOLOG"/>
    <property type="match status" value="1"/>
</dbReference>
<dbReference type="Gene3D" id="1.25.10.10">
    <property type="entry name" value="Leucine-rich Repeat Variant"/>
    <property type="match status" value="1"/>
</dbReference>
<dbReference type="InterPro" id="IPR016024">
    <property type="entry name" value="ARM-type_fold"/>
</dbReference>
<proteinExistence type="predicted"/>
<organism evidence="1 2">
    <name type="scientific">Coemansia aciculifera</name>
    <dbReference type="NCBI Taxonomy" id="417176"/>
    <lineage>
        <taxon>Eukaryota</taxon>
        <taxon>Fungi</taxon>
        <taxon>Fungi incertae sedis</taxon>
        <taxon>Zoopagomycota</taxon>
        <taxon>Kickxellomycotina</taxon>
        <taxon>Kickxellomycetes</taxon>
        <taxon>Kickxellales</taxon>
        <taxon>Kickxellaceae</taxon>
        <taxon>Coemansia</taxon>
    </lineage>
</organism>
<dbReference type="GO" id="GO:0032040">
    <property type="term" value="C:small-subunit processome"/>
    <property type="evidence" value="ECO:0007669"/>
    <property type="project" value="TreeGrafter"/>
</dbReference>
<protein>
    <submittedName>
        <fullName evidence="1">U3 snoRNP protein</fullName>
    </submittedName>
</protein>
<accession>A0A9W8IPN1</accession>
<dbReference type="EMBL" id="JANBUY010000056">
    <property type="protein sequence ID" value="KAJ2865612.1"/>
    <property type="molecule type" value="Genomic_DNA"/>
</dbReference>
<evidence type="ECO:0000313" key="2">
    <source>
        <dbReference type="Proteomes" id="UP001140074"/>
    </source>
</evidence>
<name>A0A9W8IPN1_9FUNG</name>
<gene>
    <name evidence="1" type="primary">UTP20_2</name>
    <name evidence="1" type="ORF">GGH94_002129</name>
</gene>
<dbReference type="InterPro" id="IPR011989">
    <property type="entry name" value="ARM-like"/>
</dbReference>
<dbReference type="Proteomes" id="UP001140074">
    <property type="component" value="Unassembled WGS sequence"/>
</dbReference>
<sequence>MAVDSLYTLLDGIRELMITAQTANMREICRLTWFQFLMDYPLGERRLTNAMTFIVQNASGYVFESGRTSALEIMSVIVNRFADEVLLPNAAEPFFLGLVLVIAKGDSSKCREMAAHLLPKLIWSAETASSVLVIDSELSEKVARAASNKQQKMHELRRAVLQCYGIIIEPLGDRFAKRVPALLAVVDSALSVSLKTWKQAEAQLNAGQQAAAGDLEKIAANLHSGSNPHDKELAYWETAYMALNTFGKYVSASLQRAMGEADGSRI</sequence>